<dbReference type="Proteomes" id="UP001304671">
    <property type="component" value="Unassembled WGS sequence"/>
</dbReference>
<protein>
    <recommendedName>
        <fullName evidence="4">DUF4352 domain-containing protein</fullName>
    </recommendedName>
</protein>
<evidence type="ECO:0000256" key="1">
    <source>
        <dbReference type="SAM" id="SignalP"/>
    </source>
</evidence>
<gene>
    <name evidence="2" type="ORF">VB264_14295</name>
</gene>
<proteinExistence type="predicted"/>
<reference evidence="2 3" key="1">
    <citation type="submission" date="2023-12" db="EMBL/GenBank/DDBJ databases">
        <title>Novel species of the genus Arcicella isolated from rivers.</title>
        <authorList>
            <person name="Lu H."/>
        </authorList>
    </citation>
    <scope>NUCLEOTIDE SEQUENCE [LARGE SCALE GENOMIC DNA]</scope>
    <source>
        <strain evidence="2 3">LMG 21963</strain>
    </source>
</reference>
<comment type="caution">
    <text evidence="2">The sequence shown here is derived from an EMBL/GenBank/DDBJ whole genome shotgun (WGS) entry which is preliminary data.</text>
</comment>
<evidence type="ECO:0000313" key="3">
    <source>
        <dbReference type="Proteomes" id="UP001304671"/>
    </source>
</evidence>
<accession>A0ABU5QPG2</accession>
<feature type="signal peptide" evidence="1">
    <location>
        <begin position="1"/>
        <end position="20"/>
    </location>
</feature>
<dbReference type="PROSITE" id="PS51257">
    <property type="entry name" value="PROKAR_LIPOPROTEIN"/>
    <property type="match status" value="1"/>
</dbReference>
<feature type="chain" id="PRO_5046472676" description="DUF4352 domain-containing protein" evidence="1">
    <location>
        <begin position="21"/>
        <end position="251"/>
    </location>
</feature>
<dbReference type="RefSeq" id="WP_323250441.1">
    <property type="nucleotide sequence ID" value="NZ_JAYFUL010000023.1"/>
</dbReference>
<evidence type="ECO:0000313" key="2">
    <source>
        <dbReference type="EMBL" id="MEA5258962.1"/>
    </source>
</evidence>
<dbReference type="EMBL" id="JAYFUL010000023">
    <property type="protein sequence ID" value="MEA5258962.1"/>
    <property type="molecule type" value="Genomic_DNA"/>
</dbReference>
<keyword evidence="1" id="KW-0732">Signal</keyword>
<name>A0ABU5QPG2_9BACT</name>
<organism evidence="2 3">
    <name type="scientific">Arcicella aquatica</name>
    <dbReference type="NCBI Taxonomy" id="217141"/>
    <lineage>
        <taxon>Bacteria</taxon>
        <taxon>Pseudomonadati</taxon>
        <taxon>Bacteroidota</taxon>
        <taxon>Cytophagia</taxon>
        <taxon>Cytophagales</taxon>
        <taxon>Flectobacillaceae</taxon>
        <taxon>Arcicella</taxon>
    </lineage>
</organism>
<keyword evidence="3" id="KW-1185">Reference proteome</keyword>
<sequence length="251" mass="28738">MNKYLIILLSACLFTSCSSVNIMKMRPIEQESIVDGGKEIVKQENNGVKIVASYDGRYQKYMVFDVELFNNTDEPLTISPKDFTALPLDINKQQLVSTDGQYTYSYQAVEPEEELGKVRAEMNYEETKIKRAKTVNTVLFIGGIIAMIASSSNKTPERAWRSANIGETMVQVAQIKRIADHEHYYSRMDKLSNEQHTWINENFKATTLAPHTSIRGGVFLEANSQAKFVQLNYTSDKTNLSFLFEQWFEKR</sequence>
<evidence type="ECO:0008006" key="4">
    <source>
        <dbReference type="Google" id="ProtNLM"/>
    </source>
</evidence>